<feature type="compositionally biased region" description="Low complexity" evidence="1">
    <location>
        <begin position="33"/>
        <end position="85"/>
    </location>
</feature>
<keyword evidence="2" id="KW-0812">Transmembrane</keyword>
<gene>
    <name evidence="3" type="ORF">A2W14_01200</name>
</gene>
<name>A0A1F5YRP3_9BACT</name>
<organism evidence="3 4">
    <name type="scientific">Candidatus Gottesmanbacteria bacterium RBG_16_37_8</name>
    <dbReference type="NCBI Taxonomy" id="1798371"/>
    <lineage>
        <taxon>Bacteria</taxon>
        <taxon>Candidatus Gottesmaniibacteriota</taxon>
    </lineage>
</organism>
<feature type="compositionally biased region" description="Pro residues" evidence="1">
    <location>
        <begin position="86"/>
        <end position="102"/>
    </location>
</feature>
<evidence type="ECO:0000313" key="3">
    <source>
        <dbReference type="EMBL" id="OGG02647.1"/>
    </source>
</evidence>
<dbReference type="AlphaFoldDB" id="A0A1F5YRP3"/>
<evidence type="ECO:0000256" key="2">
    <source>
        <dbReference type="SAM" id="Phobius"/>
    </source>
</evidence>
<feature type="region of interest" description="Disordered" evidence="1">
    <location>
        <begin position="33"/>
        <end position="104"/>
    </location>
</feature>
<protein>
    <submittedName>
        <fullName evidence="3">Uncharacterized protein</fullName>
    </submittedName>
</protein>
<comment type="caution">
    <text evidence="3">The sequence shown here is derived from an EMBL/GenBank/DDBJ whole genome shotgun (WGS) entry which is preliminary data.</text>
</comment>
<keyword evidence="2" id="KW-0472">Membrane</keyword>
<dbReference type="EMBL" id="MFJA01000059">
    <property type="protein sequence ID" value="OGG02647.1"/>
    <property type="molecule type" value="Genomic_DNA"/>
</dbReference>
<proteinExistence type="predicted"/>
<accession>A0A1F5YRP3</accession>
<feature type="transmembrane region" description="Helical" evidence="2">
    <location>
        <begin position="111"/>
        <end position="129"/>
    </location>
</feature>
<dbReference type="STRING" id="1798371.A2W14_01200"/>
<dbReference type="Proteomes" id="UP000176665">
    <property type="component" value="Unassembled WGS sequence"/>
</dbReference>
<keyword evidence="2" id="KW-1133">Transmembrane helix</keyword>
<evidence type="ECO:0000313" key="4">
    <source>
        <dbReference type="Proteomes" id="UP000176665"/>
    </source>
</evidence>
<evidence type="ECO:0000256" key="1">
    <source>
        <dbReference type="SAM" id="MobiDB-lite"/>
    </source>
</evidence>
<reference evidence="3 4" key="1">
    <citation type="journal article" date="2016" name="Nat. Commun.">
        <title>Thousands of microbial genomes shed light on interconnected biogeochemical processes in an aquifer system.</title>
        <authorList>
            <person name="Anantharaman K."/>
            <person name="Brown C.T."/>
            <person name="Hug L.A."/>
            <person name="Sharon I."/>
            <person name="Castelle C.J."/>
            <person name="Probst A.J."/>
            <person name="Thomas B.C."/>
            <person name="Singh A."/>
            <person name="Wilkins M.J."/>
            <person name="Karaoz U."/>
            <person name="Brodie E.L."/>
            <person name="Williams K.H."/>
            <person name="Hubbard S.S."/>
            <person name="Banfield J.F."/>
        </authorList>
    </citation>
    <scope>NUCLEOTIDE SEQUENCE [LARGE SCALE GENOMIC DNA]</scope>
</reference>
<sequence length="138" mass="14507">MRKIIISLVLTVTLLAPQYIYPLKSFAQTETPTLTPTSAVSPTVTPTSTSVTSTPGQPTATKVPVTPTVKRSPTPQSTPTVTQTPSPTPTQTPSPTPTPPPSFVQKAGGPLGFFLILLGLVVLGATFYLHKKKKTPTV</sequence>